<organism evidence="1 2">
    <name type="scientific">Datura stramonium</name>
    <name type="common">Jimsonweed</name>
    <name type="synonym">Common thornapple</name>
    <dbReference type="NCBI Taxonomy" id="4076"/>
    <lineage>
        <taxon>Eukaryota</taxon>
        <taxon>Viridiplantae</taxon>
        <taxon>Streptophyta</taxon>
        <taxon>Embryophyta</taxon>
        <taxon>Tracheophyta</taxon>
        <taxon>Spermatophyta</taxon>
        <taxon>Magnoliopsida</taxon>
        <taxon>eudicotyledons</taxon>
        <taxon>Gunneridae</taxon>
        <taxon>Pentapetalae</taxon>
        <taxon>asterids</taxon>
        <taxon>lamiids</taxon>
        <taxon>Solanales</taxon>
        <taxon>Solanaceae</taxon>
        <taxon>Solanoideae</taxon>
        <taxon>Datureae</taxon>
        <taxon>Datura</taxon>
    </lineage>
</organism>
<comment type="caution">
    <text evidence="1">The sequence shown here is derived from an EMBL/GenBank/DDBJ whole genome shotgun (WGS) entry which is preliminary data.</text>
</comment>
<sequence>MCGNEMEVKGRSAQMGTIGESFFRLKVRRPHFKPHHLSFSVNLSLEPNALKVLFHRETNENSAKIINSYFKVTFCRDFLSKLRVYLLDLRLSEFKFIRHNYVIMGCFEDSYWNSIVCRIAGLHLRIPPSMNFRS</sequence>
<dbReference type="EMBL" id="JACEIK010003709">
    <property type="protein sequence ID" value="MCD9642802.1"/>
    <property type="molecule type" value="Genomic_DNA"/>
</dbReference>
<keyword evidence="2" id="KW-1185">Reference proteome</keyword>
<dbReference type="Proteomes" id="UP000823775">
    <property type="component" value="Unassembled WGS sequence"/>
</dbReference>
<gene>
    <name evidence="1" type="ORF">HAX54_029815</name>
</gene>
<proteinExistence type="predicted"/>
<name>A0ABS8V8U9_DATST</name>
<evidence type="ECO:0000313" key="1">
    <source>
        <dbReference type="EMBL" id="MCD9642802.1"/>
    </source>
</evidence>
<evidence type="ECO:0000313" key="2">
    <source>
        <dbReference type="Proteomes" id="UP000823775"/>
    </source>
</evidence>
<accession>A0ABS8V8U9</accession>
<protein>
    <submittedName>
        <fullName evidence="1">Uncharacterized protein</fullName>
    </submittedName>
</protein>
<reference evidence="1 2" key="1">
    <citation type="journal article" date="2021" name="BMC Genomics">
        <title>Datura genome reveals duplications of psychoactive alkaloid biosynthetic genes and high mutation rate following tissue culture.</title>
        <authorList>
            <person name="Rajewski A."/>
            <person name="Carter-House D."/>
            <person name="Stajich J."/>
            <person name="Litt A."/>
        </authorList>
    </citation>
    <scope>NUCLEOTIDE SEQUENCE [LARGE SCALE GENOMIC DNA]</scope>
    <source>
        <strain evidence="1">AR-01</strain>
    </source>
</reference>